<keyword evidence="10 11" id="KW-0687">Ribonucleoprotein</keyword>
<dbReference type="PANTHER" id="PTHR11759">
    <property type="entry name" value="40S RIBOSOMAL PROTEIN S14/30S RIBOSOMAL PROTEIN S11"/>
    <property type="match status" value="1"/>
</dbReference>
<evidence type="ECO:0000313" key="13">
    <source>
        <dbReference type="WBParaSite" id="Gr19_v10_g567.t3"/>
    </source>
</evidence>
<evidence type="ECO:0000256" key="9">
    <source>
        <dbReference type="ARBA" id="ARBA00023136"/>
    </source>
</evidence>
<dbReference type="GO" id="GO:0005742">
    <property type="term" value="C:mitochondrial outer membrane translocase complex"/>
    <property type="evidence" value="ECO:0007669"/>
    <property type="project" value="InterPro"/>
</dbReference>
<comment type="subcellular location">
    <subcellularLocation>
        <location evidence="1">Mitochondrion outer membrane</location>
        <topology evidence="1">Single-pass membrane protein</topology>
    </subcellularLocation>
</comment>
<dbReference type="GO" id="GO:0006412">
    <property type="term" value="P:translation"/>
    <property type="evidence" value="ECO:0007669"/>
    <property type="project" value="InterPro"/>
</dbReference>
<dbReference type="InterPro" id="IPR036967">
    <property type="entry name" value="Ribosomal_uS11_sf"/>
</dbReference>
<keyword evidence="12" id="KW-1185">Reference proteome</keyword>
<evidence type="ECO:0000256" key="7">
    <source>
        <dbReference type="ARBA" id="ARBA00022989"/>
    </source>
</evidence>
<keyword evidence="6 11" id="KW-0689">Ribosomal protein</keyword>
<keyword evidence="4" id="KW-0812">Transmembrane</keyword>
<evidence type="ECO:0000256" key="2">
    <source>
        <dbReference type="ARBA" id="ARBA00005792"/>
    </source>
</evidence>
<evidence type="ECO:0000256" key="1">
    <source>
        <dbReference type="ARBA" id="ARBA00004572"/>
    </source>
</evidence>
<evidence type="ECO:0000256" key="10">
    <source>
        <dbReference type="ARBA" id="ARBA00023274"/>
    </source>
</evidence>
<dbReference type="SUPFAM" id="SSF47157">
    <property type="entry name" value="Mitochondrial import receptor subunit Tom20"/>
    <property type="match status" value="1"/>
</dbReference>
<dbReference type="WBParaSite" id="Gr19_v10_g567.t3">
    <property type="protein sequence ID" value="Gr19_v10_g567.t3"/>
    <property type="gene ID" value="Gr19_v10_g567"/>
</dbReference>
<comment type="similarity">
    <text evidence="2">Belongs to the Tom20 family.</text>
</comment>
<dbReference type="AlphaFoldDB" id="A0A914I049"/>
<dbReference type="InterPro" id="IPR002056">
    <property type="entry name" value="MAS20"/>
</dbReference>
<dbReference type="SUPFAM" id="SSF52047">
    <property type="entry name" value="RNI-like"/>
    <property type="match status" value="1"/>
</dbReference>
<dbReference type="GO" id="GO:1990904">
    <property type="term" value="C:ribonucleoprotein complex"/>
    <property type="evidence" value="ECO:0007669"/>
    <property type="project" value="UniProtKB-KW"/>
</dbReference>
<dbReference type="Pfam" id="PF02064">
    <property type="entry name" value="MAS20"/>
    <property type="match status" value="2"/>
</dbReference>
<evidence type="ECO:0000256" key="8">
    <source>
        <dbReference type="ARBA" id="ARBA00023128"/>
    </source>
</evidence>
<dbReference type="Proteomes" id="UP000887572">
    <property type="component" value="Unplaced"/>
</dbReference>
<proteinExistence type="inferred from homology"/>
<evidence type="ECO:0000256" key="5">
    <source>
        <dbReference type="ARBA" id="ARBA00022787"/>
    </source>
</evidence>
<evidence type="ECO:0000256" key="6">
    <source>
        <dbReference type="ARBA" id="ARBA00022980"/>
    </source>
</evidence>
<dbReference type="Gene3D" id="3.30.420.80">
    <property type="entry name" value="Ribosomal protein S11"/>
    <property type="match status" value="1"/>
</dbReference>
<dbReference type="PROSITE" id="PS00054">
    <property type="entry name" value="RIBOSOMAL_S11"/>
    <property type="match status" value="1"/>
</dbReference>
<dbReference type="NCBIfam" id="NF007176">
    <property type="entry name" value="PRK09607.1"/>
    <property type="match status" value="1"/>
</dbReference>
<dbReference type="InterPro" id="IPR023392">
    <property type="entry name" value="Tom20_dom_sf"/>
</dbReference>
<keyword evidence="8" id="KW-0496">Mitochondrion</keyword>
<dbReference type="SUPFAM" id="SSF53137">
    <property type="entry name" value="Translational machinery components"/>
    <property type="match status" value="1"/>
</dbReference>
<evidence type="ECO:0000256" key="4">
    <source>
        <dbReference type="ARBA" id="ARBA00022692"/>
    </source>
</evidence>
<keyword evidence="9" id="KW-0472">Membrane</keyword>
<name>A0A914I049_GLORO</name>
<dbReference type="FunFam" id="3.30.420.80:FF:000002">
    <property type="entry name" value="40S ribosomal protein S14"/>
    <property type="match status" value="1"/>
</dbReference>
<dbReference type="GO" id="GO:0022626">
    <property type="term" value="C:cytosolic ribosome"/>
    <property type="evidence" value="ECO:0007669"/>
    <property type="project" value="UniProtKB-ARBA"/>
</dbReference>
<dbReference type="GO" id="GO:0006605">
    <property type="term" value="P:protein targeting"/>
    <property type="evidence" value="ECO:0007669"/>
    <property type="project" value="InterPro"/>
</dbReference>
<dbReference type="GO" id="GO:0006886">
    <property type="term" value="P:intracellular protein transport"/>
    <property type="evidence" value="ECO:0007669"/>
    <property type="project" value="InterPro"/>
</dbReference>
<evidence type="ECO:0000313" key="12">
    <source>
        <dbReference type="Proteomes" id="UP000887572"/>
    </source>
</evidence>
<evidence type="ECO:0000256" key="11">
    <source>
        <dbReference type="RuleBase" id="RU003629"/>
    </source>
</evidence>
<keyword evidence="7" id="KW-1133">Transmembrane helix</keyword>
<dbReference type="InterPro" id="IPR001971">
    <property type="entry name" value="Ribosomal_uS11"/>
</dbReference>
<dbReference type="HAMAP" id="MF_01310">
    <property type="entry name" value="Ribosomal_uS11"/>
    <property type="match status" value="1"/>
</dbReference>
<sequence>MSIFYSLNVSSSCLKYLSLGAAFAVGYAFYVDRKRRLDPEYKQKIRQNRKLKQANYYYSKMNGGIDQITLGEEKMQIGQIEEGITHLSNAIVTCSKPDELLRIFQQTIPPECFNLLVQAIPAAKLRRNAGFSCRPGPANMECAKIEDEDNAAANKTNAPILLKSKEMAARKGKVKEEQAAVTLGPQVHEGENVFGVAHIFASFNDTFVHVTDLSGRETIVKITGGMRVKADRDEASPYAAMLAAQDVAERCKQVGITALHVKLRATGGTKTKTPGPGAQAALRALARSGMKIGRIEDVTPIPSDSTRQKGALVVCPPLQWMKWMNIDTYRQPRRKAIAVIANRLHPERIVQMGPDFACLEWLMNAGSTSVLMSDGTVINDRKEMCTFLTKQGFDLHKLKAEAPSSKLLKEIPLAEASRPTTSNFVYDEKWRHISPIHMKEIDASDSVITDEGFVYFLECRNIEKMRLNFCDYFGDEGVARLVQGRPSKSLKELEIVFNPHISDATAHMLTKLKSLKRLHLYFLPYVANRQPIANFHRNGLRDGGTETSVQSGARKRQRAFRASLRLIGFCSPL</sequence>
<protein>
    <submittedName>
        <fullName evidence="13">Uncharacterized protein</fullName>
    </submittedName>
</protein>
<organism evidence="12 13">
    <name type="scientific">Globodera rostochiensis</name>
    <name type="common">Golden nematode worm</name>
    <name type="synonym">Heterodera rostochiensis</name>
    <dbReference type="NCBI Taxonomy" id="31243"/>
    <lineage>
        <taxon>Eukaryota</taxon>
        <taxon>Metazoa</taxon>
        <taxon>Ecdysozoa</taxon>
        <taxon>Nematoda</taxon>
        <taxon>Chromadorea</taxon>
        <taxon>Rhabditida</taxon>
        <taxon>Tylenchina</taxon>
        <taxon>Tylenchomorpha</taxon>
        <taxon>Tylenchoidea</taxon>
        <taxon>Heteroderidae</taxon>
        <taxon>Heteroderinae</taxon>
        <taxon>Globodera</taxon>
    </lineage>
</organism>
<dbReference type="InterPro" id="IPR032675">
    <property type="entry name" value="LRR_dom_sf"/>
</dbReference>
<dbReference type="InterPro" id="IPR018102">
    <property type="entry name" value="Ribosomal_uS11_CS"/>
</dbReference>
<dbReference type="GO" id="GO:0003735">
    <property type="term" value="F:structural constituent of ribosome"/>
    <property type="evidence" value="ECO:0007669"/>
    <property type="project" value="InterPro"/>
</dbReference>
<keyword evidence="5" id="KW-1000">Mitochondrion outer membrane</keyword>
<accession>A0A914I049</accession>
<comment type="similarity">
    <text evidence="3 11">Belongs to the universal ribosomal protein uS11 family.</text>
</comment>
<reference evidence="13" key="1">
    <citation type="submission" date="2022-11" db="UniProtKB">
        <authorList>
            <consortium name="WormBaseParasite"/>
        </authorList>
    </citation>
    <scope>IDENTIFICATION</scope>
</reference>
<dbReference type="Pfam" id="PF00411">
    <property type="entry name" value="Ribosomal_S11"/>
    <property type="match status" value="1"/>
</dbReference>
<dbReference type="Gene3D" id="1.20.960.10">
    <property type="entry name" value="Mitochondrial outer membrane translocase complex, subunit Tom20 domain"/>
    <property type="match status" value="1"/>
</dbReference>
<dbReference type="Gene3D" id="3.80.10.10">
    <property type="entry name" value="Ribonuclease Inhibitor"/>
    <property type="match status" value="1"/>
</dbReference>
<evidence type="ECO:0000256" key="3">
    <source>
        <dbReference type="ARBA" id="ARBA00006194"/>
    </source>
</evidence>